<proteinExistence type="predicted"/>
<reference evidence="1 2" key="1">
    <citation type="submission" date="2020-04" db="EMBL/GenBank/DDBJ databases">
        <title>Usitatibacter rugosus gen. nov., sp. nov. and Usitatibacter palustris sp. nov., novel members of Usitatibacteraceae fam. nov. within the order Nitrosomonadales isolated from soil.</title>
        <authorList>
            <person name="Huber K.J."/>
            <person name="Neumann-Schaal M."/>
            <person name="Geppert A."/>
            <person name="Luckner M."/>
            <person name="Wanner G."/>
            <person name="Overmann J."/>
        </authorList>
    </citation>
    <scope>NUCLEOTIDE SEQUENCE [LARGE SCALE GENOMIC DNA]</scope>
    <source>
        <strain evidence="1 2">0125_3</strain>
    </source>
</reference>
<evidence type="ECO:0000313" key="1">
    <source>
        <dbReference type="EMBL" id="QJR09620.1"/>
    </source>
</evidence>
<organism evidence="1 2">
    <name type="scientific">Usitatibacter rugosus</name>
    <dbReference type="NCBI Taxonomy" id="2732067"/>
    <lineage>
        <taxon>Bacteria</taxon>
        <taxon>Pseudomonadati</taxon>
        <taxon>Pseudomonadota</taxon>
        <taxon>Betaproteobacteria</taxon>
        <taxon>Nitrosomonadales</taxon>
        <taxon>Usitatibacteraceae</taxon>
        <taxon>Usitatibacter</taxon>
    </lineage>
</organism>
<dbReference type="KEGG" id="uru:DSM104443_00669"/>
<dbReference type="EMBL" id="CP053069">
    <property type="protein sequence ID" value="QJR09620.1"/>
    <property type="molecule type" value="Genomic_DNA"/>
</dbReference>
<accession>A0A6M4GQJ3</accession>
<sequence length="66" mass="7126">MSRSLSKKLLPVSESVKTVSTSMAPLAAAGTARPSSPVSVFAEDFSLLIRTPRRIRIARSKIRVLS</sequence>
<keyword evidence="2" id="KW-1185">Reference proteome</keyword>
<dbReference type="AlphaFoldDB" id="A0A6M4GQJ3"/>
<dbReference type="Proteomes" id="UP000501534">
    <property type="component" value="Chromosome"/>
</dbReference>
<gene>
    <name evidence="1" type="ORF">DSM104443_00669</name>
</gene>
<evidence type="ECO:0000313" key="2">
    <source>
        <dbReference type="Proteomes" id="UP000501534"/>
    </source>
</evidence>
<protein>
    <submittedName>
        <fullName evidence="1">Uncharacterized protein</fullName>
    </submittedName>
</protein>
<name>A0A6M4GQJ3_9PROT</name>